<protein>
    <submittedName>
        <fullName evidence="2">Metal-binding protein</fullName>
    </submittedName>
</protein>
<proteinExistence type="predicted"/>
<reference evidence="2 3" key="1">
    <citation type="submission" date="2018-02" db="EMBL/GenBank/DDBJ databases">
        <title>Genome sequence of Desulfovibrio carbinolicus DSM 3852.</title>
        <authorList>
            <person name="Wilbanks E."/>
            <person name="Skennerton C.T."/>
            <person name="Orphan V.J."/>
        </authorList>
    </citation>
    <scope>NUCLEOTIDE SEQUENCE [LARGE SCALE GENOMIC DNA]</scope>
    <source>
        <strain evidence="2 3">DSM 3852</strain>
    </source>
</reference>
<sequence length="145" mass="15012">MTDIGILTCSNTTQDVGCSMFGCLQAAGEGHAPFSSVEYPDGVRVAGVISCAGCAGKRSHEKILRRVGALAASGAKAIHFATCMVDGCPFLARYESVIREAYPELSVVRGSHARPSEAFLARLDAAMAAPRQSVPEIAAALRAGG</sequence>
<dbReference type="InterPro" id="IPR014925">
    <property type="entry name" value="CGGC_dom"/>
</dbReference>
<dbReference type="KEGG" id="dcb:C3Y92_01310"/>
<feature type="domain" description="CGGC" evidence="1">
    <location>
        <begin position="3"/>
        <end position="112"/>
    </location>
</feature>
<dbReference type="RefSeq" id="WP_129348753.1">
    <property type="nucleotide sequence ID" value="NZ_CP026538.1"/>
</dbReference>
<dbReference type="Pfam" id="PF08821">
    <property type="entry name" value="CGGC"/>
    <property type="match status" value="1"/>
</dbReference>
<evidence type="ECO:0000259" key="1">
    <source>
        <dbReference type="SMART" id="SM01078"/>
    </source>
</evidence>
<name>A0A4P6HG81_9BACT</name>
<accession>A0A4P6HG81</accession>
<evidence type="ECO:0000313" key="2">
    <source>
        <dbReference type="EMBL" id="QAZ65947.1"/>
    </source>
</evidence>
<organism evidence="2 3">
    <name type="scientific">Solidesulfovibrio carbinolicus</name>
    <dbReference type="NCBI Taxonomy" id="296842"/>
    <lineage>
        <taxon>Bacteria</taxon>
        <taxon>Pseudomonadati</taxon>
        <taxon>Thermodesulfobacteriota</taxon>
        <taxon>Desulfovibrionia</taxon>
        <taxon>Desulfovibrionales</taxon>
        <taxon>Desulfovibrionaceae</taxon>
        <taxon>Solidesulfovibrio</taxon>
    </lineage>
</organism>
<dbReference type="Proteomes" id="UP000293296">
    <property type="component" value="Chromosome"/>
</dbReference>
<gene>
    <name evidence="2" type="ORF">C3Y92_01310</name>
</gene>
<dbReference type="AlphaFoldDB" id="A0A4P6HG81"/>
<dbReference type="EMBL" id="CP026538">
    <property type="protein sequence ID" value="QAZ65947.1"/>
    <property type="molecule type" value="Genomic_DNA"/>
</dbReference>
<keyword evidence="3" id="KW-1185">Reference proteome</keyword>
<dbReference type="SMART" id="SM01078">
    <property type="entry name" value="CGGC"/>
    <property type="match status" value="1"/>
</dbReference>
<evidence type="ECO:0000313" key="3">
    <source>
        <dbReference type="Proteomes" id="UP000293296"/>
    </source>
</evidence>
<dbReference type="OrthoDB" id="9789971at2"/>